<keyword evidence="3" id="KW-0274">FAD</keyword>
<dbReference type="AlphaFoldDB" id="A0A918S614"/>
<evidence type="ECO:0000256" key="3">
    <source>
        <dbReference type="PIRSR" id="PIRSR000089-1"/>
    </source>
</evidence>
<keyword evidence="3" id="KW-0285">Flavoprotein</keyword>
<protein>
    <submittedName>
        <fullName evidence="5">Electron transfer flavoprotein subunit alpha</fullName>
    </submittedName>
</protein>
<dbReference type="Gene3D" id="3.40.50.620">
    <property type="entry name" value="HUPs"/>
    <property type="match status" value="1"/>
</dbReference>
<sequence length="329" mass="35009">MTKKNIEMSVLVYTESEEGKFKKTAFEVASYAKGVADMMGTTVTAVSFNAKDTSELAQYGVNKVLKIDNDKLSKFNAEAYADALKQATEKEGAKVVVLGQTANDKYLAPLLAVHLGAGYASNVVELPANTDPLQVKRTAFTNKAFSITQISTDVKIVGLSKNAFGLKENPVELSEEEFSPSLASEDFKVNVVSVDKAADKVTIADAEIVVSGGRGLKGPENWGMIEDLAETLGAATACSKPVSDMGWRPHSEHVGQTGKPVAANLYIAVGISGAIQHLAGINASKTKVVINNDPEAPFFKAAEYGVVGDAFEIVPKLTEKLKEFKANNA</sequence>
<evidence type="ECO:0000259" key="4">
    <source>
        <dbReference type="SMART" id="SM00893"/>
    </source>
</evidence>
<dbReference type="GO" id="GO:0009055">
    <property type="term" value="F:electron transfer activity"/>
    <property type="evidence" value="ECO:0007669"/>
    <property type="project" value="InterPro"/>
</dbReference>
<dbReference type="InterPro" id="IPR014729">
    <property type="entry name" value="Rossmann-like_a/b/a_fold"/>
</dbReference>
<dbReference type="Proteomes" id="UP000610456">
    <property type="component" value="Unassembled WGS sequence"/>
</dbReference>
<feature type="domain" description="Electron transfer flavoprotein alpha/beta-subunit N-terminal" evidence="4">
    <location>
        <begin position="10"/>
        <end position="191"/>
    </location>
</feature>
<proteinExistence type="inferred from homology"/>
<organism evidence="5 6">
    <name type="scientific">Salinimicrobium marinum</name>
    <dbReference type="NCBI Taxonomy" id="680283"/>
    <lineage>
        <taxon>Bacteria</taxon>
        <taxon>Pseudomonadati</taxon>
        <taxon>Bacteroidota</taxon>
        <taxon>Flavobacteriia</taxon>
        <taxon>Flavobacteriales</taxon>
        <taxon>Flavobacteriaceae</taxon>
        <taxon>Salinimicrobium</taxon>
    </lineage>
</organism>
<evidence type="ECO:0000313" key="6">
    <source>
        <dbReference type="Proteomes" id="UP000610456"/>
    </source>
</evidence>
<dbReference type="GO" id="GO:0050660">
    <property type="term" value="F:flavin adenine dinucleotide binding"/>
    <property type="evidence" value="ECO:0007669"/>
    <property type="project" value="InterPro"/>
</dbReference>
<dbReference type="InterPro" id="IPR014730">
    <property type="entry name" value="ETF_a/b_N"/>
</dbReference>
<dbReference type="SUPFAM" id="SSF52467">
    <property type="entry name" value="DHS-like NAD/FAD-binding domain"/>
    <property type="match status" value="1"/>
</dbReference>
<feature type="binding site" evidence="3">
    <location>
        <begin position="270"/>
        <end position="277"/>
    </location>
    <ligand>
        <name>FAD</name>
        <dbReference type="ChEBI" id="CHEBI:57692"/>
    </ligand>
</feature>
<dbReference type="InterPro" id="IPR014731">
    <property type="entry name" value="ETF_asu_C"/>
</dbReference>
<evidence type="ECO:0000256" key="2">
    <source>
        <dbReference type="ARBA" id="ARBA00022982"/>
    </source>
</evidence>
<reference evidence="5" key="2">
    <citation type="submission" date="2020-09" db="EMBL/GenBank/DDBJ databases">
        <authorList>
            <person name="Sun Q."/>
            <person name="Kim S."/>
        </authorList>
    </citation>
    <scope>NUCLEOTIDE SEQUENCE</scope>
    <source>
        <strain evidence="5">KCTC 12719</strain>
    </source>
</reference>
<feature type="binding site" evidence="3">
    <location>
        <position position="214"/>
    </location>
    <ligand>
        <name>FAD</name>
        <dbReference type="ChEBI" id="CHEBI:57692"/>
    </ligand>
</feature>
<dbReference type="Pfam" id="PF01012">
    <property type="entry name" value="ETF"/>
    <property type="match status" value="1"/>
</dbReference>
<dbReference type="Pfam" id="PF00766">
    <property type="entry name" value="ETF_alpha"/>
    <property type="match status" value="1"/>
</dbReference>
<dbReference type="EMBL" id="BMXB01000001">
    <property type="protein sequence ID" value="GHA26246.1"/>
    <property type="molecule type" value="Genomic_DNA"/>
</dbReference>
<gene>
    <name evidence="5" type="primary">etfA</name>
    <name evidence="5" type="ORF">GCM10007103_04490</name>
</gene>
<dbReference type="InterPro" id="IPR001308">
    <property type="entry name" value="ETF_a/FixB"/>
</dbReference>
<dbReference type="SUPFAM" id="SSF52402">
    <property type="entry name" value="Adenine nucleotide alpha hydrolases-like"/>
    <property type="match status" value="1"/>
</dbReference>
<keyword evidence="6" id="KW-1185">Reference proteome</keyword>
<dbReference type="SMART" id="SM00893">
    <property type="entry name" value="ETF"/>
    <property type="match status" value="1"/>
</dbReference>
<dbReference type="PANTHER" id="PTHR43153:SF1">
    <property type="entry name" value="ELECTRON TRANSFER FLAVOPROTEIN SUBUNIT ALPHA, MITOCHONDRIAL"/>
    <property type="match status" value="1"/>
</dbReference>
<comment type="similarity">
    <text evidence="1">Belongs to the ETF alpha-subunit/FixB family.</text>
</comment>
<keyword evidence="2" id="KW-0249">Electron transport</keyword>
<accession>A0A918S614</accession>
<comment type="caution">
    <text evidence="5">The sequence shown here is derived from an EMBL/GenBank/DDBJ whole genome shotgun (WGS) entry which is preliminary data.</text>
</comment>
<dbReference type="PANTHER" id="PTHR43153">
    <property type="entry name" value="ELECTRON TRANSFER FLAVOPROTEIN ALPHA"/>
    <property type="match status" value="1"/>
</dbReference>
<evidence type="ECO:0000256" key="1">
    <source>
        <dbReference type="ARBA" id="ARBA00005817"/>
    </source>
</evidence>
<feature type="binding site" evidence="3">
    <location>
        <position position="291"/>
    </location>
    <ligand>
        <name>FAD</name>
        <dbReference type="ChEBI" id="CHEBI:57692"/>
    </ligand>
</feature>
<dbReference type="Gene3D" id="3.40.50.1220">
    <property type="entry name" value="TPP-binding domain"/>
    <property type="match status" value="1"/>
</dbReference>
<keyword evidence="2" id="KW-0813">Transport</keyword>
<dbReference type="InterPro" id="IPR029035">
    <property type="entry name" value="DHS-like_NAD/FAD-binding_dom"/>
</dbReference>
<comment type="cofactor">
    <cofactor evidence="3">
        <name>FAD</name>
        <dbReference type="ChEBI" id="CHEBI:57692"/>
    </cofactor>
    <text evidence="3">Binds 1 FAD per dimer.</text>
</comment>
<evidence type="ECO:0000313" key="5">
    <source>
        <dbReference type="EMBL" id="GHA26246.1"/>
    </source>
</evidence>
<name>A0A918S614_9FLAO</name>
<reference evidence="5" key="1">
    <citation type="journal article" date="2014" name="Int. J. Syst. Evol. Microbiol.">
        <title>Complete genome sequence of Corynebacterium casei LMG S-19264T (=DSM 44701T), isolated from a smear-ripened cheese.</title>
        <authorList>
            <consortium name="US DOE Joint Genome Institute (JGI-PGF)"/>
            <person name="Walter F."/>
            <person name="Albersmeier A."/>
            <person name="Kalinowski J."/>
            <person name="Ruckert C."/>
        </authorList>
    </citation>
    <scope>NUCLEOTIDE SEQUENCE</scope>
    <source>
        <strain evidence="5">KCTC 12719</strain>
    </source>
</reference>
<dbReference type="GO" id="GO:0033539">
    <property type="term" value="P:fatty acid beta-oxidation using acyl-CoA dehydrogenase"/>
    <property type="evidence" value="ECO:0007669"/>
    <property type="project" value="TreeGrafter"/>
</dbReference>
<dbReference type="PIRSF" id="PIRSF000089">
    <property type="entry name" value="Electra_flavoP_a"/>
    <property type="match status" value="1"/>
</dbReference>